<evidence type="ECO:0000256" key="1">
    <source>
        <dbReference type="ARBA" id="ARBA00005272"/>
    </source>
</evidence>
<dbReference type="Pfam" id="PF22366">
    <property type="entry name" value="NDH2_C"/>
    <property type="match status" value="1"/>
</dbReference>
<dbReference type="SUPFAM" id="SSF51905">
    <property type="entry name" value="FAD/NAD(P)-binding domain"/>
    <property type="match status" value="2"/>
</dbReference>
<dbReference type="GO" id="GO:0003954">
    <property type="term" value="F:NADH dehydrogenase activity"/>
    <property type="evidence" value="ECO:0007669"/>
    <property type="project" value="InterPro"/>
</dbReference>
<name>A0A1X2GQX4_9FUNG</name>
<comment type="similarity">
    <text evidence="1">Belongs to the NADH dehydrogenase family.</text>
</comment>
<sequence>MSLSRYPSTWKSLQQVKQAPFLFATRWGPQQRFVSVLSKTKTRTLGKTQGRVVILGSGWGGYQLLRKMNKKDYEVTVVSPRNYFVFTPLLAGTTVGTLEYRCITEPVRQYSKDIDYHQAYVESIDPEKQTIRCSSNLDDNRGQLFDLDYDKLVICVGAYSNTFGTKGVKEHGIFLKDISDAKKIRNRVLECFEYAAQPGVSPKEKAAKLHFAIVGGGPTGIEFSAELCDFISEDMSRLYPELVKDTRISVYDVAEHILCSFDAKLSEYATKKFTRRGIQIKTGIHVTEVGHDFLDSKEEGKVPCGMVVWNTGITANPLVETLDVAKDERSHRILTNDYLQVMDKSNNPYPNVYALGDCSTIQDNALPATAQVANQKALYLSKVLNDQIKGSGVVKPFSFRNLGAMAYIGKWQAVVDMSPVHKKAKEGGSLAWFFWRSSYLSMTVSFRNKMLIPMYWFLTYWTGRDVSKL</sequence>
<organism evidence="8 9">
    <name type="scientific">Hesseltinella vesiculosa</name>
    <dbReference type="NCBI Taxonomy" id="101127"/>
    <lineage>
        <taxon>Eukaryota</taxon>
        <taxon>Fungi</taxon>
        <taxon>Fungi incertae sedis</taxon>
        <taxon>Mucoromycota</taxon>
        <taxon>Mucoromycotina</taxon>
        <taxon>Mucoromycetes</taxon>
        <taxon>Mucorales</taxon>
        <taxon>Cunninghamellaceae</taxon>
        <taxon>Hesseltinella</taxon>
    </lineage>
</organism>
<dbReference type="Pfam" id="PF07992">
    <property type="entry name" value="Pyr_redox_2"/>
    <property type="match status" value="1"/>
</dbReference>
<evidence type="ECO:0000259" key="6">
    <source>
        <dbReference type="Pfam" id="PF07992"/>
    </source>
</evidence>
<dbReference type="InterPro" id="IPR036188">
    <property type="entry name" value="FAD/NAD-bd_sf"/>
</dbReference>
<dbReference type="GO" id="GO:0005739">
    <property type="term" value="C:mitochondrion"/>
    <property type="evidence" value="ECO:0007669"/>
    <property type="project" value="TreeGrafter"/>
</dbReference>
<evidence type="ECO:0000256" key="3">
    <source>
        <dbReference type="ARBA" id="ARBA00022827"/>
    </source>
</evidence>
<gene>
    <name evidence="8" type="ORF">DM01DRAFT_1318068</name>
</gene>
<dbReference type="Gene3D" id="3.50.50.100">
    <property type="match status" value="1"/>
</dbReference>
<evidence type="ECO:0000313" key="9">
    <source>
        <dbReference type="Proteomes" id="UP000242146"/>
    </source>
</evidence>
<keyword evidence="9" id="KW-1185">Reference proteome</keyword>
<dbReference type="EMBL" id="MCGT01000006">
    <property type="protein sequence ID" value="ORX58687.1"/>
    <property type="molecule type" value="Genomic_DNA"/>
</dbReference>
<keyword evidence="3" id="KW-0274">FAD</keyword>
<dbReference type="InterPro" id="IPR045024">
    <property type="entry name" value="NDH-2"/>
</dbReference>
<dbReference type="Proteomes" id="UP000242146">
    <property type="component" value="Unassembled WGS sequence"/>
</dbReference>
<evidence type="ECO:0000256" key="5">
    <source>
        <dbReference type="ARBA" id="ARBA00023027"/>
    </source>
</evidence>
<proteinExistence type="inferred from homology"/>
<evidence type="ECO:0000259" key="7">
    <source>
        <dbReference type="Pfam" id="PF22366"/>
    </source>
</evidence>
<comment type="caution">
    <text evidence="8">The sequence shown here is derived from an EMBL/GenBank/DDBJ whole genome shotgun (WGS) entry which is preliminary data.</text>
</comment>
<dbReference type="InterPro" id="IPR054585">
    <property type="entry name" value="NDH2-like_C"/>
</dbReference>
<dbReference type="PRINTS" id="PR00368">
    <property type="entry name" value="FADPNR"/>
</dbReference>
<keyword evidence="5" id="KW-0520">NAD</keyword>
<dbReference type="STRING" id="101127.A0A1X2GQX4"/>
<dbReference type="PANTHER" id="PTHR43706">
    <property type="entry name" value="NADH DEHYDROGENASE"/>
    <property type="match status" value="1"/>
</dbReference>
<keyword evidence="4" id="KW-0560">Oxidoreductase</keyword>
<dbReference type="InterPro" id="IPR023753">
    <property type="entry name" value="FAD/NAD-binding_dom"/>
</dbReference>
<dbReference type="PRINTS" id="PR00411">
    <property type="entry name" value="PNDRDTASEI"/>
</dbReference>
<keyword evidence="2" id="KW-0285">Flavoprotein</keyword>
<reference evidence="8 9" key="1">
    <citation type="submission" date="2016-07" db="EMBL/GenBank/DDBJ databases">
        <title>Pervasive Adenine N6-methylation of Active Genes in Fungi.</title>
        <authorList>
            <consortium name="DOE Joint Genome Institute"/>
            <person name="Mondo S.J."/>
            <person name="Dannebaum R.O."/>
            <person name="Kuo R.C."/>
            <person name="Labutti K."/>
            <person name="Haridas S."/>
            <person name="Kuo A."/>
            <person name="Salamov A."/>
            <person name="Ahrendt S.R."/>
            <person name="Lipzen A."/>
            <person name="Sullivan W."/>
            <person name="Andreopoulos W.B."/>
            <person name="Clum A."/>
            <person name="Lindquist E."/>
            <person name="Daum C."/>
            <person name="Ramamoorthy G.K."/>
            <person name="Gryganskyi A."/>
            <person name="Culley D."/>
            <person name="Magnuson J.K."/>
            <person name="James T.Y."/>
            <person name="O'Malley M.A."/>
            <person name="Stajich J.E."/>
            <person name="Spatafora J.W."/>
            <person name="Visel A."/>
            <person name="Grigoriev I.V."/>
        </authorList>
    </citation>
    <scope>NUCLEOTIDE SEQUENCE [LARGE SCALE GENOMIC DNA]</scope>
    <source>
        <strain evidence="8 9">NRRL 3301</strain>
    </source>
</reference>
<dbReference type="OrthoDB" id="3244603at2759"/>
<feature type="domain" description="External alternative NADH-ubiquinone oxidoreductase-like C-terminal" evidence="7">
    <location>
        <begin position="402"/>
        <end position="465"/>
    </location>
</feature>
<evidence type="ECO:0000313" key="8">
    <source>
        <dbReference type="EMBL" id="ORX58687.1"/>
    </source>
</evidence>
<accession>A0A1X2GQX4</accession>
<dbReference type="PANTHER" id="PTHR43706:SF13">
    <property type="entry name" value="NADH DEHYDROGENASE-RELATED"/>
    <property type="match status" value="1"/>
</dbReference>
<evidence type="ECO:0000256" key="2">
    <source>
        <dbReference type="ARBA" id="ARBA00022630"/>
    </source>
</evidence>
<dbReference type="AlphaFoldDB" id="A0A1X2GQX4"/>
<feature type="domain" description="FAD/NAD(P)-binding" evidence="6">
    <location>
        <begin position="51"/>
        <end position="376"/>
    </location>
</feature>
<protein>
    <submittedName>
        <fullName evidence="8">FAD/NAD-P-binding domain-containing protein</fullName>
    </submittedName>
</protein>
<evidence type="ECO:0000256" key="4">
    <source>
        <dbReference type="ARBA" id="ARBA00023002"/>
    </source>
</evidence>